<name>A0A8R2H475_ACYPI</name>
<dbReference type="PANTHER" id="PTHR46599:SF6">
    <property type="entry name" value="DUAL SPECIFICITY PHOSPHATASE 26"/>
    <property type="match status" value="1"/>
</dbReference>
<accession>A0A8R2H475</accession>
<proteinExistence type="predicted"/>
<organism evidence="3 4">
    <name type="scientific">Acyrthosiphon pisum</name>
    <name type="common">Pea aphid</name>
    <dbReference type="NCBI Taxonomy" id="7029"/>
    <lineage>
        <taxon>Eukaryota</taxon>
        <taxon>Metazoa</taxon>
        <taxon>Ecdysozoa</taxon>
        <taxon>Arthropoda</taxon>
        <taxon>Hexapoda</taxon>
        <taxon>Insecta</taxon>
        <taxon>Pterygota</taxon>
        <taxon>Neoptera</taxon>
        <taxon>Paraneoptera</taxon>
        <taxon>Hemiptera</taxon>
        <taxon>Sternorrhyncha</taxon>
        <taxon>Aphidomorpha</taxon>
        <taxon>Aphidoidea</taxon>
        <taxon>Aphididae</taxon>
        <taxon>Macrosiphini</taxon>
        <taxon>Acyrthosiphon</taxon>
    </lineage>
</organism>
<dbReference type="InterPro" id="IPR029526">
    <property type="entry name" value="PGBD"/>
</dbReference>
<evidence type="ECO:0000256" key="1">
    <source>
        <dbReference type="SAM" id="MobiDB-lite"/>
    </source>
</evidence>
<feature type="compositionally biased region" description="Polar residues" evidence="1">
    <location>
        <begin position="43"/>
        <end position="58"/>
    </location>
</feature>
<feature type="compositionally biased region" description="Acidic residues" evidence="1">
    <location>
        <begin position="14"/>
        <end position="31"/>
    </location>
</feature>
<evidence type="ECO:0000313" key="3">
    <source>
        <dbReference type="EnsemblMetazoa" id="XP_016656685.1"/>
    </source>
</evidence>
<dbReference type="EnsemblMetazoa" id="XM_016801196.2">
    <property type="protein sequence ID" value="XP_016656685.1"/>
    <property type="gene ID" value="LOC100575357"/>
</dbReference>
<dbReference type="KEGG" id="api:100575357"/>
<sequence length="566" mass="64835">MNNDKITNKVIEWLQEDEDTNISDLNSETDTESEHSNHDTESEQSGNSDSDNTHTPASNNLLYTPCYVGKDGTKWLMHKPQTTKTARQNIITKLPGVKGAAKNSKTILDCWKIFFPDNIIIYIVECTNQQLNLIRSNYTRGERDCPPTNFEEILAFFGLLYLAGVKKAQHLNTDELWSTDGTAPEFFSATMSKRRFHTLVQAIRFDDRNSRLERKKTDNLAPIRYIFDQFLKSCIESYTISEYATIDEMLEAFRGRCKFRQYIANKPAKYGIKIYALVDARTFYTSNMEIYAGKQPPGPFQKDNSAACVVKRLIEPIDKSGRNITMDNYFTSVPLANELYANHRLTIVGTLRKNKREIPPEFTNIKSRPLQSTMFAYGQHTNNSLLCSYVPKKNKNVLMLSTMHRDDYIDPDSGDLKKPEVITFYNLTKGGVDVVDRLKTEYSVTRISNRWPFTIFCSLLNIGAINSQIIYKTNTNDIFTRRQFLTDLCKILTKPHLLKRATIPSLGLSIRQKIQNITGFQAAPKENTPQGKPRCTYCPIRKNRFTQHQCSICSKPICKEHTASTN</sequence>
<feature type="region of interest" description="Disordered" evidence="1">
    <location>
        <begin position="14"/>
        <end position="58"/>
    </location>
</feature>
<evidence type="ECO:0000259" key="2">
    <source>
        <dbReference type="Pfam" id="PF13843"/>
    </source>
</evidence>
<reference evidence="4" key="1">
    <citation type="submission" date="2010-06" db="EMBL/GenBank/DDBJ databases">
        <authorList>
            <person name="Jiang H."/>
            <person name="Abraham K."/>
            <person name="Ali S."/>
            <person name="Alsbrooks S.L."/>
            <person name="Anim B.N."/>
            <person name="Anosike U.S."/>
            <person name="Attaway T."/>
            <person name="Bandaranaike D.P."/>
            <person name="Battles P.K."/>
            <person name="Bell S.N."/>
            <person name="Bell A.V."/>
            <person name="Beltran B."/>
            <person name="Bickham C."/>
            <person name="Bustamante Y."/>
            <person name="Caleb T."/>
            <person name="Canada A."/>
            <person name="Cardenas V."/>
            <person name="Carter K."/>
            <person name="Chacko J."/>
            <person name="Chandrabose M.N."/>
            <person name="Chavez D."/>
            <person name="Chavez A."/>
            <person name="Chen L."/>
            <person name="Chu H.-S."/>
            <person name="Claassen K.J."/>
            <person name="Cockrell R."/>
            <person name="Collins M."/>
            <person name="Cooper J.A."/>
            <person name="Cree A."/>
            <person name="Curry S.M."/>
            <person name="Da Y."/>
            <person name="Dao M.D."/>
            <person name="Das B."/>
            <person name="Davila M.-L."/>
            <person name="Davy-Carroll L."/>
            <person name="Denson S."/>
            <person name="Dinh H."/>
            <person name="Ebong V.E."/>
            <person name="Edwards J.R."/>
            <person name="Egan A."/>
            <person name="El-Daye J."/>
            <person name="Escobedo L."/>
            <person name="Fernandez S."/>
            <person name="Fernando P.R."/>
            <person name="Flagg N."/>
            <person name="Forbes L.D."/>
            <person name="Fowler R.G."/>
            <person name="Fu Q."/>
            <person name="Gabisi R.A."/>
            <person name="Ganer J."/>
            <person name="Garbino Pronczuk A."/>
            <person name="Garcia R.M."/>
            <person name="Garner T."/>
            <person name="Garrett T.E."/>
            <person name="Gonzalez D.A."/>
            <person name="Hamid H."/>
            <person name="Hawkins E.S."/>
            <person name="Hirani K."/>
            <person name="Hogues M.E."/>
            <person name="Hollins B."/>
            <person name="Hsiao C.-H."/>
            <person name="Jabil R."/>
            <person name="James M.L."/>
            <person name="Jhangiani S.N."/>
            <person name="Johnson B."/>
            <person name="Johnson Q."/>
            <person name="Joshi V."/>
            <person name="Kalu J.B."/>
            <person name="Kam C."/>
            <person name="Kashfia A."/>
            <person name="Keebler J."/>
            <person name="Kisamo H."/>
            <person name="Kovar C.L."/>
            <person name="Lago L.A."/>
            <person name="Lai C.-Y."/>
            <person name="Laidlaw J."/>
            <person name="Lara F."/>
            <person name="Le T.-K."/>
            <person name="Lee S.L."/>
            <person name="Legall F.H."/>
            <person name="Lemon S.J."/>
            <person name="Lewis L.R."/>
            <person name="Li B."/>
            <person name="Liu Y."/>
            <person name="Liu Y.-S."/>
            <person name="Lopez J."/>
            <person name="Lozado R.J."/>
            <person name="Lu J."/>
            <person name="Madu R.C."/>
            <person name="Maheshwari M."/>
            <person name="Maheshwari R."/>
            <person name="Malloy K."/>
            <person name="Martinez E."/>
            <person name="Mathew T."/>
            <person name="Mercado I.C."/>
            <person name="Mercado C."/>
            <person name="Meyer B."/>
            <person name="Montgomery K."/>
            <person name="Morgan M.B."/>
            <person name="Munidasa M."/>
            <person name="Nazareth L.V."/>
            <person name="Nelson J."/>
            <person name="Ng B.M."/>
            <person name="Nguyen N.B."/>
            <person name="Nguyen P.Q."/>
            <person name="Nguyen T."/>
            <person name="Obregon M."/>
            <person name="Okwuonu G.O."/>
            <person name="Onwere C.G."/>
            <person name="Orozco G."/>
            <person name="Parra A."/>
            <person name="Patel S."/>
            <person name="Patil S."/>
            <person name="Perez A."/>
            <person name="Perez Y."/>
            <person name="Pham C."/>
            <person name="Primus E.L."/>
            <person name="Pu L.-L."/>
            <person name="Puazo M."/>
            <person name="Qin X."/>
            <person name="Quiroz J.B."/>
            <person name="Reese J."/>
            <person name="Richards S."/>
            <person name="Rives C.M."/>
            <person name="Robberts R."/>
            <person name="Ruiz S.J."/>
            <person name="Ruiz M.J."/>
            <person name="Santibanez J."/>
            <person name="Schneider B.W."/>
            <person name="Sisson I."/>
            <person name="Smith M."/>
            <person name="Sodergren E."/>
            <person name="Song X.-Z."/>
            <person name="Song B.B."/>
            <person name="Summersgill H."/>
            <person name="Thelus R."/>
            <person name="Thornton R.D."/>
            <person name="Trejos Z.Y."/>
            <person name="Usmani K."/>
            <person name="Vattathil S."/>
            <person name="Villasana D."/>
            <person name="Walker D.L."/>
            <person name="Wang S."/>
            <person name="Wang K."/>
            <person name="White C.S."/>
            <person name="Williams A.C."/>
            <person name="Williamson J."/>
            <person name="Wilson K."/>
            <person name="Woghiren I.O."/>
            <person name="Woodworth J.R."/>
            <person name="Worley K.C."/>
            <person name="Wright R.A."/>
            <person name="Wu W."/>
            <person name="Young L."/>
            <person name="Zhang L."/>
            <person name="Zhang J."/>
            <person name="Zhu Y."/>
            <person name="Muzny D.M."/>
            <person name="Weinstock G."/>
            <person name="Gibbs R.A."/>
        </authorList>
    </citation>
    <scope>NUCLEOTIDE SEQUENCE [LARGE SCALE GENOMIC DNA]</scope>
    <source>
        <strain evidence="4">LSR1</strain>
    </source>
</reference>
<keyword evidence="4" id="KW-1185">Reference proteome</keyword>
<dbReference type="Proteomes" id="UP000007819">
    <property type="component" value="Chromosome X"/>
</dbReference>
<dbReference type="RefSeq" id="XP_016656685.1">
    <property type="nucleotide sequence ID" value="XM_016801196.2"/>
</dbReference>
<feature type="compositionally biased region" description="Basic and acidic residues" evidence="1">
    <location>
        <begin position="32"/>
        <end position="41"/>
    </location>
</feature>
<feature type="domain" description="PiggyBac transposable element-derived protein" evidence="2">
    <location>
        <begin position="110"/>
        <end position="467"/>
    </location>
</feature>
<dbReference type="Pfam" id="PF13843">
    <property type="entry name" value="DDE_Tnp_1_7"/>
    <property type="match status" value="1"/>
</dbReference>
<dbReference type="GeneID" id="100575357"/>
<reference evidence="3" key="2">
    <citation type="submission" date="2022-06" db="UniProtKB">
        <authorList>
            <consortium name="EnsemblMetazoa"/>
        </authorList>
    </citation>
    <scope>IDENTIFICATION</scope>
</reference>
<evidence type="ECO:0000313" key="4">
    <source>
        <dbReference type="Proteomes" id="UP000007819"/>
    </source>
</evidence>
<dbReference type="PANTHER" id="PTHR46599">
    <property type="entry name" value="PIGGYBAC TRANSPOSABLE ELEMENT-DERIVED PROTEIN 4"/>
    <property type="match status" value="1"/>
</dbReference>
<dbReference type="AlphaFoldDB" id="A0A8R2H475"/>
<protein>
    <recommendedName>
        <fullName evidence="2">PiggyBac transposable element-derived protein domain-containing protein</fullName>
    </recommendedName>
</protein>
<dbReference type="OrthoDB" id="6577955at2759"/>